<dbReference type="GO" id="GO:0004602">
    <property type="term" value="F:glutathione peroxidase activity"/>
    <property type="evidence" value="ECO:0007669"/>
    <property type="project" value="UniProtKB-ARBA"/>
</dbReference>
<feature type="domain" description="GST N-terminal" evidence="5">
    <location>
        <begin position="1"/>
        <end position="80"/>
    </location>
</feature>
<keyword evidence="3" id="KW-0808">Transferase</keyword>
<proteinExistence type="inferred from homology"/>
<dbReference type="Proteomes" id="UP000565441">
    <property type="component" value="Unassembled WGS sequence"/>
</dbReference>
<dbReference type="EMBL" id="JAACJP010000014">
    <property type="protein sequence ID" value="KAF5380058.1"/>
    <property type="molecule type" value="Genomic_DNA"/>
</dbReference>
<evidence type="ECO:0000256" key="4">
    <source>
        <dbReference type="ARBA" id="ARBA00047960"/>
    </source>
</evidence>
<dbReference type="GO" id="GO:0005737">
    <property type="term" value="C:cytoplasm"/>
    <property type="evidence" value="ECO:0007669"/>
    <property type="project" value="UniProtKB-ARBA"/>
</dbReference>
<dbReference type="InterPro" id="IPR040079">
    <property type="entry name" value="Glutathione_S-Trfase"/>
</dbReference>
<dbReference type="GO" id="GO:0004364">
    <property type="term" value="F:glutathione transferase activity"/>
    <property type="evidence" value="ECO:0007669"/>
    <property type="project" value="UniProtKB-EC"/>
</dbReference>
<dbReference type="InterPro" id="IPR036249">
    <property type="entry name" value="Thioredoxin-like_sf"/>
</dbReference>
<evidence type="ECO:0000256" key="1">
    <source>
        <dbReference type="ARBA" id="ARBA00007409"/>
    </source>
</evidence>
<dbReference type="SFLD" id="SFLDS00019">
    <property type="entry name" value="Glutathione_Transferase_(cytos"/>
    <property type="match status" value="1"/>
</dbReference>
<dbReference type="PANTHER" id="PTHR44051">
    <property type="entry name" value="GLUTATHIONE S-TRANSFERASE-RELATED"/>
    <property type="match status" value="1"/>
</dbReference>
<accession>A0A8H5HB59</accession>
<name>A0A8H5HB59_9AGAR</name>
<reference evidence="6 7" key="1">
    <citation type="journal article" date="2020" name="ISME J.">
        <title>Uncovering the hidden diversity of litter-decomposition mechanisms in mushroom-forming fungi.</title>
        <authorList>
            <person name="Floudas D."/>
            <person name="Bentzer J."/>
            <person name="Ahren D."/>
            <person name="Johansson T."/>
            <person name="Persson P."/>
            <person name="Tunlid A."/>
        </authorList>
    </citation>
    <scope>NUCLEOTIDE SEQUENCE [LARGE SCALE GENOMIC DNA]</scope>
    <source>
        <strain evidence="6 7">CBS 661.87</strain>
    </source>
</reference>
<dbReference type="SUPFAM" id="SSF52833">
    <property type="entry name" value="Thioredoxin-like"/>
    <property type="match status" value="1"/>
</dbReference>
<evidence type="ECO:0000259" key="5">
    <source>
        <dbReference type="PROSITE" id="PS50404"/>
    </source>
</evidence>
<dbReference type="PROSITE" id="PS50404">
    <property type="entry name" value="GST_NTER"/>
    <property type="match status" value="1"/>
</dbReference>
<gene>
    <name evidence="6" type="ORF">D9615_006136</name>
</gene>
<dbReference type="EC" id="2.5.1.18" evidence="2"/>
<evidence type="ECO:0000256" key="2">
    <source>
        <dbReference type="ARBA" id="ARBA00012452"/>
    </source>
</evidence>
<dbReference type="PANTHER" id="PTHR44051:SF9">
    <property type="entry name" value="GLUTATHIONE S-TRANSFERASE 1"/>
    <property type="match status" value="1"/>
</dbReference>
<dbReference type="InterPro" id="IPR004045">
    <property type="entry name" value="Glutathione_S-Trfase_N"/>
</dbReference>
<dbReference type="OrthoDB" id="2098326at2759"/>
<evidence type="ECO:0000313" key="6">
    <source>
        <dbReference type="EMBL" id="KAF5380058.1"/>
    </source>
</evidence>
<organism evidence="6 7">
    <name type="scientific">Tricholomella constricta</name>
    <dbReference type="NCBI Taxonomy" id="117010"/>
    <lineage>
        <taxon>Eukaryota</taxon>
        <taxon>Fungi</taxon>
        <taxon>Dikarya</taxon>
        <taxon>Basidiomycota</taxon>
        <taxon>Agaricomycotina</taxon>
        <taxon>Agaricomycetes</taxon>
        <taxon>Agaricomycetidae</taxon>
        <taxon>Agaricales</taxon>
        <taxon>Tricholomatineae</taxon>
        <taxon>Lyophyllaceae</taxon>
        <taxon>Tricholomella</taxon>
    </lineage>
</organism>
<sequence>MITVHHLNNSRSQRILWLLEELEVPYQVKQYKRAADFRAPKELLEVSPLGKSPAITDDSITLAESGAIIEYLISKYGSGKFQAPTSGPGYLHNLYFLHYAEGSLMPLWVQRVTYDVIPQKTPLLIRPIAKLTNLKKHILQPELKKHFAFVGPGHACV</sequence>
<dbReference type="Pfam" id="PF02798">
    <property type="entry name" value="GST_N"/>
    <property type="match status" value="1"/>
</dbReference>
<dbReference type="SFLD" id="SFLDG00358">
    <property type="entry name" value="Main_(cytGST)"/>
    <property type="match status" value="1"/>
</dbReference>
<dbReference type="FunFam" id="3.40.30.10:FF:000156">
    <property type="entry name" value="Glutathione S-transferase 1"/>
    <property type="match status" value="1"/>
</dbReference>
<comment type="caution">
    <text evidence="6">The sequence shown here is derived from an EMBL/GenBank/DDBJ whole genome shotgun (WGS) entry which is preliminary data.</text>
</comment>
<dbReference type="CDD" id="cd03046">
    <property type="entry name" value="GST_N_GTT1_like"/>
    <property type="match status" value="1"/>
</dbReference>
<comment type="similarity">
    <text evidence="1">Belongs to the GST superfamily.</text>
</comment>
<evidence type="ECO:0000256" key="3">
    <source>
        <dbReference type="ARBA" id="ARBA00022679"/>
    </source>
</evidence>
<dbReference type="AlphaFoldDB" id="A0A8H5HB59"/>
<protein>
    <recommendedName>
        <fullName evidence="2">glutathione transferase</fullName>
        <ecNumber evidence="2">2.5.1.18</ecNumber>
    </recommendedName>
</protein>
<keyword evidence="7" id="KW-1185">Reference proteome</keyword>
<evidence type="ECO:0000313" key="7">
    <source>
        <dbReference type="Proteomes" id="UP000565441"/>
    </source>
</evidence>
<dbReference type="Gene3D" id="3.40.30.10">
    <property type="entry name" value="Glutaredoxin"/>
    <property type="match status" value="1"/>
</dbReference>
<comment type="catalytic activity">
    <reaction evidence="4">
        <text>RX + glutathione = an S-substituted glutathione + a halide anion + H(+)</text>
        <dbReference type="Rhea" id="RHEA:16437"/>
        <dbReference type="ChEBI" id="CHEBI:15378"/>
        <dbReference type="ChEBI" id="CHEBI:16042"/>
        <dbReference type="ChEBI" id="CHEBI:17792"/>
        <dbReference type="ChEBI" id="CHEBI:57925"/>
        <dbReference type="ChEBI" id="CHEBI:90779"/>
        <dbReference type="EC" id="2.5.1.18"/>
    </reaction>
</comment>